<accession>A0AA38PWB8</accession>
<dbReference type="Proteomes" id="UP001163850">
    <property type="component" value="Unassembled WGS sequence"/>
</dbReference>
<feature type="region of interest" description="Disordered" evidence="2">
    <location>
        <begin position="29"/>
        <end position="142"/>
    </location>
</feature>
<evidence type="ECO:0000256" key="1">
    <source>
        <dbReference type="SAM" id="Coils"/>
    </source>
</evidence>
<keyword evidence="1" id="KW-0175">Coiled coil</keyword>
<evidence type="ECO:0000256" key="2">
    <source>
        <dbReference type="SAM" id="MobiDB-lite"/>
    </source>
</evidence>
<feature type="compositionally biased region" description="Basic and acidic residues" evidence="2">
    <location>
        <begin position="29"/>
        <end position="100"/>
    </location>
</feature>
<dbReference type="EMBL" id="MU802039">
    <property type="protein sequence ID" value="KAJ3982978.1"/>
    <property type="molecule type" value="Genomic_DNA"/>
</dbReference>
<feature type="coiled-coil region" evidence="1">
    <location>
        <begin position="248"/>
        <end position="293"/>
    </location>
</feature>
<dbReference type="AlphaFoldDB" id="A0AA38PWB8"/>
<name>A0AA38PWB8_9AGAR</name>
<feature type="compositionally biased region" description="Basic and acidic residues" evidence="2">
    <location>
        <begin position="118"/>
        <end position="127"/>
    </location>
</feature>
<comment type="caution">
    <text evidence="3">The sequence shown here is derived from an EMBL/GenBank/DDBJ whole genome shotgun (WGS) entry which is preliminary data.</text>
</comment>
<evidence type="ECO:0008006" key="5">
    <source>
        <dbReference type="Google" id="ProtNLM"/>
    </source>
</evidence>
<organism evidence="3 4">
    <name type="scientific">Lentinula detonsa</name>
    <dbReference type="NCBI Taxonomy" id="2804962"/>
    <lineage>
        <taxon>Eukaryota</taxon>
        <taxon>Fungi</taxon>
        <taxon>Dikarya</taxon>
        <taxon>Basidiomycota</taxon>
        <taxon>Agaricomycotina</taxon>
        <taxon>Agaricomycetes</taxon>
        <taxon>Agaricomycetidae</taxon>
        <taxon>Agaricales</taxon>
        <taxon>Marasmiineae</taxon>
        <taxon>Omphalotaceae</taxon>
        <taxon>Lentinula</taxon>
    </lineage>
</organism>
<reference evidence="3" key="1">
    <citation type="submission" date="2022-08" db="EMBL/GenBank/DDBJ databases">
        <authorList>
            <consortium name="DOE Joint Genome Institute"/>
            <person name="Min B."/>
            <person name="Riley R."/>
            <person name="Sierra-Patev S."/>
            <person name="Naranjo-Ortiz M."/>
            <person name="Looney B."/>
            <person name="Konkel Z."/>
            <person name="Slot J.C."/>
            <person name="Sakamoto Y."/>
            <person name="Steenwyk J.L."/>
            <person name="Rokas A."/>
            <person name="Carro J."/>
            <person name="Camarero S."/>
            <person name="Ferreira P."/>
            <person name="Molpeceres G."/>
            <person name="Ruiz-Duenas F.J."/>
            <person name="Serrano A."/>
            <person name="Henrissat B."/>
            <person name="Drula E."/>
            <person name="Hughes K.W."/>
            <person name="Mata J.L."/>
            <person name="Ishikawa N.K."/>
            <person name="Vargas-Isla R."/>
            <person name="Ushijima S."/>
            <person name="Smith C.A."/>
            <person name="Ahrendt S."/>
            <person name="Andreopoulos W."/>
            <person name="He G."/>
            <person name="Labutti K."/>
            <person name="Lipzen A."/>
            <person name="Ng V."/>
            <person name="Sandor L."/>
            <person name="Barry K."/>
            <person name="Martinez A.T."/>
            <person name="Xiao Y."/>
            <person name="Gibbons J.G."/>
            <person name="Terashima K."/>
            <person name="Hibbett D.S."/>
            <person name="Grigoriev I.V."/>
        </authorList>
    </citation>
    <scope>NUCLEOTIDE SEQUENCE</scope>
    <source>
        <strain evidence="3">TFB7829</strain>
    </source>
</reference>
<protein>
    <recommendedName>
        <fullName evidence="5">Zn(2)-C6 fungal-type domain-containing protein</fullName>
    </recommendedName>
</protein>
<gene>
    <name evidence="3" type="ORF">F5890DRAFT_1555388</name>
</gene>
<sequence>MSSPTKLSSSEIAEQVHQMQELLLAAQEEERMATEREKQEAEEKARREAKEQKKRKLEEIKHARAVKKKLEEAEKKRQEELAEVRRGKAREVVPSKRVMEDISDPSDPPYQEESTDEDSGRNEEPKAPKHKKRKGNNAQPIASTLSAWPPCARCSEKQLDCRPQDQSNTVSCYYCRKSKVHCSWNDRIKSNPVVGDSTLPTDFYERVVRAMEGIQESMFGISFELRQFCLQVASWKETMLAECSRRARRGEAMEALEIERELEELDEEAEEDENELIRQLKQAEIEEKEKRAKRSAPK</sequence>
<evidence type="ECO:0000313" key="4">
    <source>
        <dbReference type="Proteomes" id="UP001163850"/>
    </source>
</evidence>
<evidence type="ECO:0000313" key="3">
    <source>
        <dbReference type="EMBL" id="KAJ3982978.1"/>
    </source>
</evidence>
<proteinExistence type="predicted"/>